<dbReference type="EMBL" id="JACXVP010000001">
    <property type="protein sequence ID" value="KAG5630595.1"/>
    <property type="molecule type" value="Genomic_DNA"/>
</dbReference>
<organism evidence="1 2">
    <name type="scientific">Solanum commersonii</name>
    <name type="common">Commerson's wild potato</name>
    <name type="synonym">Commerson's nightshade</name>
    <dbReference type="NCBI Taxonomy" id="4109"/>
    <lineage>
        <taxon>Eukaryota</taxon>
        <taxon>Viridiplantae</taxon>
        <taxon>Streptophyta</taxon>
        <taxon>Embryophyta</taxon>
        <taxon>Tracheophyta</taxon>
        <taxon>Spermatophyta</taxon>
        <taxon>Magnoliopsida</taxon>
        <taxon>eudicotyledons</taxon>
        <taxon>Gunneridae</taxon>
        <taxon>Pentapetalae</taxon>
        <taxon>asterids</taxon>
        <taxon>lamiids</taxon>
        <taxon>Solanales</taxon>
        <taxon>Solanaceae</taxon>
        <taxon>Solanoideae</taxon>
        <taxon>Solaneae</taxon>
        <taxon>Solanum</taxon>
    </lineage>
</organism>
<proteinExistence type="predicted"/>
<dbReference type="AlphaFoldDB" id="A0A9J6B1Z6"/>
<protein>
    <submittedName>
        <fullName evidence="1">Uncharacterized protein</fullName>
    </submittedName>
</protein>
<gene>
    <name evidence="1" type="ORF">H5410_002312</name>
</gene>
<dbReference type="Proteomes" id="UP000824120">
    <property type="component" value="Chromosome 1"/>
</dbReference>
<sequence>MNLMKQNQDNMQLELLQMRQFMRKYAPNEAMPPKYQWPLKSPIPIMSMDKYHKQQGYIVLL</sequence>
<evidence type="ECO:0000313" key="1">
    <source>
        <dbReference type="EMBL" id="KAG5630595.1"/>
    </source>
</evidence>
<evidence type="ECO:0000313" key="2">
    <source>
        <dbReference type="Proteomes" id="UP000824120"/>
    </source>
</evidence>
<comment type="caution">
    <text evidence="1">The sequence shown here is derived from an EMBL/GenBank/DDBJ whole genome shotgun (WGS) entry which is preliminary data.</text>
</comment>
<accession>A0A9J6B1Z6</accession>
<name>A0A9J6B1Z6_SOLCO</name>
<reference evidence="1 2" key="1">
    <citation type="submission" date="2020-09" db="EMBL/GenBank/DDBJ databases">
        <title>De no assembly of potato wild relative species, Solanum commersonii.</title>
        <authorList>
            <person name="Cho K."/>
        </authorList>
    </citation>
    <scope>NUCLEOTIDE SEQUENCE [LARGE SCALE GENOMIC DNA]</scope>
    <source>
        <strain evidence="1">LZ3.2</strain>
        <tissue evidence="1">Leaf</tissue>
    </source>
</reference>
<keyword evidence="2" id="KW-1185">Reference proteome</keyword>